<reference evidence="2" key="1">
    <citation type="submission" date="2016-05" db="EMBL/GenBank/DDBJ databases">
        <authorList>
            <person name="Lavstsen T."/>
            <person name="Jespersen J.S."/>
        </authorList>
    </citation>
    <scope>NUCLEOTIDE SEQUENCE [LARGE SCALE GENOMIC DNA]</scope>
</reference>
<evidence type="ECO:0000313" key="2">
    <source>
        <dbReference type="EMBL" id="SBT39418.1"/>
    </source>
</evidence>
<feature type="coiled-coil region" evidence="1">
    <location>
        <begin position="295"/>
        <end position="355"/>
    </location>
</feature>
<dbReference type="EMBL" id="FLRD01000111">
    <property type="protein sequence ID" value="SBT39418.1"/>
    <property type="molecule type" value="Genomic_DNA"/>
</dbReference>
<keyword evidence="5" id="KW-1185">Reference proteome</keyword>
<dbReference type="Proteomes" id="UP000078555">
    <property type="component" value="Unassembled WGS sequence"/>
</dbReference>
<organism evidence="2 5">
    <name type="scientific">Plasmodium ovale wallikeri</name>
    <dbReference type="NCBI Taxonomy" id="864142"/>
    <lineage>
        <taxon>Eukaryota</taxon>
        <taxon>Sar</taxon>
        <taxon>Alveolata</taxon>
        <taxon>Apicomplexa</taxon>
        <taxon>Aconoidasida</taxon>
        <taxon>Haemosporida</taxon>
        <taxon>Plasmodiidae</taxon>
        <taxon>Plasmodium</taxon>
        <taxon>Plasmodium (Plasmodium)</taxon>
    </lineage>
</organism>
<evidence type="ECO:0000313" key="5">
    <source>
        <dbReference type="Proteomes" id="UP000078555"/>
    </source>
</evidence>
<reference evidence="4 5" key="2">
    <citation type="submission" date="2016-05" db="EMBL/GenBank/DDBJ databases">
        <authorList>
            <person name="Naeem Raeece"/>
        </authorList>
    </citation>
    <scope>NUCLEOTIDE SEQUENCE [LARGE SCALE GENOMIC DNA]</scope>
</reference>
<protein>
    <submittedName>
        <fullName evidence="2">Uncharacterized protein</fullName>
    </submittedName>
</protein>
<evidence type="ECO:0000313" key="3">
    <source>
        <dbReference type="EMBL" id="SBT39904.1"/>
    </source>
</evidence>
<accession>A0A1A8Z6C5</accession>
<proteinExistence type="predicted"/>
<dbReference type="EMBL" id="FLRE01000150">
    <property type="protein sequence ID" value="SBT39904.1"/>
    <property type="molecule type" value="Genomic_DNA"/>
</dbReference>
<name>A0A1A8Z6C5_PLAOA</name>
<dbReference type="Proteomes" id="UP000078550">
    <property type="component" value="Unassembled WGS sequence"/>
</dbReference>
<evidence type="ECO:0000313" key="4">
    <source>
        <dbReference type="Proteomes" id="UP000078550"/>
    </source>
</evidence>
<evidence type="ECO:0000256" key="1">
    <source>
        <dbReference type="SAM" id="Coils"/>
    </source>
</evidence>
<gene>
    <name evidence="2" type="ORF">POVWA1_039860</name>
    <name evidence="3" type="ORF">POVWA2_038640</name>
</gene>
<dbReference type="AlphaFoldDB" id="A0A1A8Z6C5"/>
<keyword evidence="1" id="KW-0175">Coiled coil</keyword>
<sequence>MHDQIGFCSLRRGNVPLLEYIKRMDTNEENKIGKEINFDNFRLYNSEEGNVKKEDVKKNKINYSGRDDISDGENDIFVQGNDIFEVRDYPNLAKEDEVLLASFSKAPTFSSVKNNTGAVATELWEKEKLKNNRVNKRLLDIVILKNILNIYFLFDKNNEGYINQKYACHVIQMIYENDIPFMLESVMLNGEEVHKGSMDPCGKGFDVLRRRGDEEGQGFFCTKKFANFLLALLLDISTFQKGDGFIKKEFFIHIISDFLQTSSTHRTNGVYGMLRYPQNIVTKFYSYVHHLKRLNDEEEKRILKKKKKKKKLKNICTLDDKLVNADLNTHIKYFKEKTKKKLERVKTDVEKAEMAECTFSPYTTKKPFYLMRKKLENNLSKLLIEKETKSKYPPIRITYDIDNSIERTLLLPNQVCSEEVSPSVDKLNNEHHSYEEISGQSIELKYIIHQGYTKPRKISWNDSLRSRRVTPLDELYNLESRDVTLSTRRNEEKKKKCSARFT</sequence>